<name>A0A0G3H3H6_9CORY</name>
<keyword evidence="2" id="KW-0472">Membrane</keyword>
<reference evidence="4" key="2">
    <citation type="submission" date="2015-05" db="EMBL/GenBank/DDBJ databases">
        <title>Complete genome sequence of Corynebacterium mustelae DSM 45274, isolated from various tissues of a male ferret with lethal sepsis.</title>
        <authorList>
            <person name="Ruckert C."/>
            <person name="Albersmeier A."/>
            <person name="Winkler A."/>
            <person name="Tauch A."/>
        </authorList>
    </citation>
    <scope>NUCLEOTIDE SEQUENCE [LARGE SCALE GENOMIC DNA]</scope>
    <source>
        <strain evidence="4">DSM 45274</strain>
    </source>
</reference>
<evidence type="ECO:0000256" key="1">
    <source>
        <dbReference type="SAM" id="MobiDB-lite"/>
    </source>
</evidence>
<dbReference type="InterPro" id="IPR019051">
    <property type="entry name" value="Trp_biosyn_TM_oprn/chp"/>
</dbReference>
<keyword evidence="2" id="KW-0812">Transmembrane</keyword>
<dbReference type="InterPro" id="IPR011746">
    <property type="entry name" value="Trp_synth-assoc_CHP"/>
</dbReference>
<accession>A0A0G3H3H6</accession>
<dbReference type="STRING" id="571915.CMUST_10335"/>
<keyword evidence="2" id="KW-1133">Transmembrane helix</keyword>
<sequence length="211" mass="22080">MTKTRIAALLIGVGAAILWGASRMTWLTVQAFDDKSGTKTLDIIGALWSTETTAVSLVLVAACVAALTLRRLARRVVGIIAACAAGIAGWSALDIVLGAGPDPQRALSILSSQTATAHQSKGALLANWAEITDISVHSTGVVVAVLGAALAIFAGTLLAVAPGIDKPKANQYERKQTRESRIEEDLEADPDSGRIMWDALDADIDPTDPKR</sequence>
<feature type="compositionally biased region" description="Basic and acidic residues" evidence="1">
    <location>
        <begin position="170"/>
        <end position="183"/>
    </location>
</feature>
<proteinExistence type="predicted"/>
<gene>
    <name evidence="3" type="ORF">CMUST_10335</name>
</gene>
<feature type="region of interest" description="Disordered" evidence="1">
    <location>
        <begin position="170"/>
        <end position="192"/>
    </location>
</feature>
<dbReference type="EMBL" id="CP011542">
    <property type="protein sequence ID" value="AKK06383.1"/>
    <property type="molecule type" value="Genomic_DNA"/>
</dbReference>
<dbReference type="NCBIfam" id="TIGR02234">
    <property type="entry name" value="trp_oprn_chp"/>
    <property type="match status" value="1"/>
</dbReference>
<dbReference type="AlphaFoldDB" id="A0A0G3H3H6"/>
<dbReference type="RefSeq" id="WP_047262421.1">
    <property type="nucleotide sequence ID" value="NZ_CP011542.1"/>
</dbReference>
<feature type="transmembrane region" description="Helical" evidence="2">
    <location>
        <begin position="141"/>
        <end position="164"/>
    </location>
</feature>
<evidence type="ECO:0000313" key="3">
    <source>
        <dbReference type="EMBL" id="AKK06383.1"/>
    </source>
</evidence>
<dbReference type="OrthoDB" id="4372702at2"/>
<dbReference type="PATRIC" id="fig|571915.4.peg.2199"/>
<keyword evidence="4" id="KW-1185">Reference proteome</keyword>
<dbReference type="Proteomes" id="UP000035199">
    <property type="component" value="Chromosome"/>
</dbReference>
<dbReference type="KEGG" id="cmv:CMUST_10335"/>
<evidence type="ECO:0000256" key="2">
    <source>
        <dbReference type="SAM" id="Phobius"/>
    </source>
</evidence>
<evidence type="ECO:0000313" key="4">
    <source>
        <dbReference type="Proteomes" id="UP000035199"/>
    </source>
</evidence>
<reference evidence="3 4" key="1">
    <citation type="journal article" date="2015" name="Genome Announc.">
        <title>Complete Genome Sequence of the Type Strain Corynebacterium mustelae DSM 45274, Isolated from Various Tissues of a Male Ferret with Lethal Sepsis.</title>
        <authorList>
            <person name="Ruckert C."/>
            <person name="Eimer J."/>
            <person name="Winkler A."/>
            <person name="Tauch A."/>
        </authorList>
    </citation>
    <scope>NUCLEOTIDE SEQUENCE [LARGE SCALE GENOMIC DNA]</scope>
    <source>
        <strain evidence="3 4">DSM 45274</strain>
    </source>
</reference>
<protein>
    <submittedName>
        <fullName evidence="3">Trp region conserved putative membrane protein</fullName>
    </submittedName>
</protein>
<feature type="transmembrane region" description="Helical" evidence="2">
    <location>
        <begin position="76"/>
        <end position="93"/>
    </location>
</feature>
<organism evidence="3 4">
    <name type="scientific">Corynebacterium mustelae</name>
    <dbReference type="NCBI Taxonomy" id="571915"/>
    <lineage>
        <taxon>Bacteria</taxon>
        <taxon>Bacillati</taxon>
        <taxon>Actinomycetota</taxon>
        <taxon>Actinomycetes</taxon>
        <taxon>Mycobacteriales</taxon>
        <taxon>Corynebacteriaceae</taxon>
        <taxon>Corynebacterium</taxon>
    </lineage>
</organism>
<dbReference type="Pfam" id="PF09534">
    <property type="entry name" value="Trp_oprn_chp"/>
    <property type="match status" value="1"/>
</dbReference>
<feature type="transmembrane region" description="Helical" evidence="2">
    <location>
        <begin position="47"/>
        <end position="69"/>
    </location>
</feature>